<feature type="region of interest" description="Disordered" evidence="1">
    <location>
        <begin position="20"/>
        <end position="43"/>
    </location>
</feature>
<dbReference type="STRING" id="1797988.A3I35_01190"/>
<proteinExistence type="predicted"/>
<gene>
    <name evidence="2" type="ORF">A3I35_01190</name>
</gene>
<dbReference type="Proteomes" id="UP000177878">
    <property type="component" value="Unassembled WGS sequence"/>
</dbReference>
<evidence type="ECO:0000313" key="3">
    <source>
        <dbReference type="Proteomes" id="UP000177878"/>
    </source>
</evidence>
<comment type="caution">
    <text evidence="2">The sequence shown here is derived from an EMBL/GenBank/DDBJ whole genome shotgun (WGS) entry which is preliminary data.</text>
</comment>
<dbReference type="EMBL" id="MFFV01000033">
    <property type="protein sequence ID" value="OGF19410.1"/>
    <property type="molecule type" value="Genomic_DNA"/>
</dbReference>
<name>A0A1F5RYA1_9BACT</name>
<evidence type="ECO:0000313" key="2">
    <source>
        <dbReference type="EMBL" id="OGF19410.1"/>
    </source>
</evidence>
<reference evidence="2 3" key="1">
    <citation type="journal article" date="2016" name="Nat. Commun.">
        <title>Thousands of microbial genomes shed light on interconnected biogeochemical processes in an aquifer system.</title>
        <authorList>
            <person name="Anantharaman K."/>
            <person name="Brown C.T."/>
            <person name="Hug L.A."/>
            <person name="Sharon I."/>
            <person name="Castelle C.J."/>
            <person name="Probst A.J."/>
            <person name="Thomas B.C."/>
            <person name="Singh A."/>
            <person name="Wilkins M.J."/>
            <person name="Karaoz U."/>
            <person name="Brodie E.L."/>
            <person name="Williams K.H."/>
            <person name="Hubbard S.S."/>
            <person name="Banfield J.F."/>
        </authorList>
    </citation>
    <scope>NUCLEOTIDE SEQUENCE [LARGE SCALE GENOMIC DNA]</scope>
</reference>
<organism evidence="2 3">
    <name type="scientific">Candidatus Falkowbacteria bacterium RIFCSPLOWO2_02_FULL_45_15</name>
    <dbReference type="NCBI Taxonomy" id="1797988"/>
    <lineage>
        <taxon>Bacteria</taxon>
        <taxon>Candidatus Falkowiibacteriota</taxon>
    </lineage>
</organism>
<evidence type="ECO:0000256" key="1">
    <source>
        <dbReference type="SAM" id="MobiDB-lite"/>
    </source>
</evidence>
<sequence>MNIERWQNIISLIKDKFPVEDEGKEELDPPQATQAGGQGDAPSGQVEFIIFQGPLGRMKLEYTTKPVILDKKTIGSKRIGSEATVQYVYSDTEFSRAFKAYKWDADDEVWVEMAKESLGGFSV</sequence>
<dbReference type="AlphaFoldDB" id="A0A1F5RYA1"/>
<protein>
    <submittedName>
        <fullName evidence="2">Uncharacterized protein</fullName>
    </submittedName>
</protein>
<accession>A0A1F5RYA1</accession>